<dbReference type="PANTHER" id="PTHR28004">
    <property type="entry name" value="ZGC:162816-RELATED"/>
    <property type="match status" value="1"/>
</dbReference>
<dbReference type="GO" id="GO:0046872">
    <property type="term" value="F:metal ion binding"/>
    <property type="evidence" value="ECO:0007669"/>
    <property type="project" value="UniProtKB-KW"/>
</dbReference>
<dbReference type="GO" id="GO:0036088">
    <property type="term" value="P:D-serine catabolic process"/>
    <property type="evidence" value="ECO:0007669"/>
    <property type="project" value="TreeGrafter"/>
</dbReference>
<dbReference type="GO" id="GO:0008721">
    <property type="term" value="F:D-serine ammonia-lyase activity"/>
    <property type="evidence" value="ECO:0007669"/>
    <property type="project" value="UniProtKB-EC"/>
</dbReference>
<dbReference type="GeneID" id="30202594"/>
<feature type="domain" description="D-serine dehydratase-like" evidence="14">
    <location>
        <begin position="317"/>
        <end position="422"/>
    </location>
</feature>
<evidence type="ECO:0000256" key="11">
    <source>
        <dbReference type="ARBA" id="ARBA00066349"/>
    </source>
</evidence>
<gene>
    <name evidence="15" type="ORF">WICANDRAFT_82199</name>
</gene>
<evidence type="ECO:0000256" key="2">
    <source>
        <dbReference type="ARBA" id="ARBA00001947"/>
    </source>
</evidence>
<name>A0A1E3PB35_WICAA</name>
<comment type="function">
    <text evidence="10">Catalyzes the conversion of D-serine to pyruvate and ammonia. May play a role in D-serine detoxification.</text>
</comment>
<accession>A0A1E3PB35</accession>
<dbReference type="InterPro" id="IPR042208">
    <property type="entry name" value="D-ser_dehydrat-like_sf"/>
</dbReference>
<dbReference type="InterPro" id="IPR026956">
    <property type="entry name" value="D-ser_dehydrat-like_dom"/>
</dbReference>
<keyword evidence="5" id="KW-0479">Metal-binding</keyword>
<evidence type="ECO:0000256" key="8">
    <source>
        <dbReference type="ARBA" id="ARBA00023239"/>
    </source>
</evidence>
<evidence type="ECO:0000256" key="12">
    <source>
        <dbReference type="ARBA" id="ARBA00069616"/>
    </source>
</evidence>
<organism evidence="15 16">
    <name type="scientific">Wickerhamomyces anomalus (strain ATCC 58044 / CBS 1984 / NCYC 433 / NRRL Y-366-8)</name>
    <name type="common">Yeast</name>
    <name type="synonym">Hansenula anomala</name>
    <dbReference type="NCBI Taxonomy" id="683960"/>
    <lineage>
        <taxon>Eukaryota</taxon>
        <taxon>Fungi</taxon>
        <taxon>Dikarya</taxon>
        <taxon>Ascomycota</taxon>
        <taxon>Saccharomycotina</taxon>
        <taxon>Saccharomycetes</taxon>
        <taxon>Phaffomycetales</taxon>
        <taxon>Wickerhamomycetaceae</taxon>
        <taxon>Wickerhamomyces</taxon>
    </lineage>
</organism>
<dbReference type="AlphaFoldDB" id="A0A1E3PB35"/>
<evidence type="ECO:0000256" key="13">
    <source>
        <dbReference type="ARBA" id="ARBA00075219"/>
    </source>
</evidence>
<dbReference type="Pfam" id="PF14031">
    <property type="entry name" value="D-ser_dehydrat"/>
    <property type="match status" value="1"/>
</dbReference>
<evidence type="ECO:0000313" key="16">
    <source>
        <dbReference type="Proteomes" id="UP000094112"/>
    </source>
</evidence>
<dbReference type="EMBL" id="KV454208">
    <property type="protein sequence ID" value="ODQ62087.1"/>
    <property type="molecule type" value="Genomic_DNA"/>
</dbReference>
<dbReference type="Gene3D" id="2.40.37.20">
    <property type="entry name" value="D-serine dehydratase-like domain"/>
    <property type="match status" value="1"/>
</dbReference>
<dbReference type="Pfam" id="PF01168">
    <property type="entry name" value="Ala_racemase_N"/>
    <property type="match status" value="1"/>
</dbReference>
<dbReference type="OrthoDB" id="20198at2759"/>
<evidence type="ECO:0000256" key="6">
    <source>
        <dbReference type="ARBA" id="ARBA00022833"/>
    </source>
</evidence>
<dbReference type="PANTHER" id="PTHR28004:SF2">
    <property type="entry name" value="D-SERINE DEHYDRATASE"/>
    <property type="match status" value="1"/>
</dbReference>
<sequence length="437" mass="49013">MTFLSPLIAYPAPQIKETLLEHSKGKSIDSLQTPALLINKSVVQDNCTRLLKRVDHLGYRFRAHVKTHKTIEITKQQLGYDLPNYEGRKYDSIVVSTLKEAYSVVNYQESTGEIFINDIVYGLPNIAEDTLFHILELSKKVKHFRLLIDNVEHIKILKAFNDKYNVEAPWSIFIKLDAGTARAGIEKPQVLSHVLSKVLSNPYLSLYGFYVHAGHSYSSNNVEESEKHFLEELQCVSDAVNLLEQIAPELNFKDIVVSVGATPTLHSLEHDLYTGTSKKIEDLLSNLKATLEVHAGNYGLCDLQQVSTGCVNTGNVGLHVLTTVISQYPQRKHPIGELLTNSGVIALSREPSPKFPGFGRVVTDPKYGEWEVNRLSQEHGILRPVGKSLEEGKLIPIGTKVKIIPNHACITANSFNAYYVLDDKETIIDVYIPWRGW</sequence>
<comment type="similarity">
    <text evidence="3">Belongs to the DSD1 family.</text>
</comment>
<dbReference type="GO" id="GO:0009636">
    <property type="term" value="P:response to toxic substance"/>
    <property type="evidence" value="ECO:0007669"/>
    <property type="project" value="UniProtKB-KW"/>
</dbReference>
<dbReference type="InterPro" id="IPR001608">
    <property type="entry name" value="Ala_racemase_N"/>
</dbReference>
<keyword evidence="4" id="KW-0216">Detoxification</keyword>
<dbReference type="InterPro" id="IPR051466">
    <property type="entry name" value="D-amino_acid_metab_enzyme"/>
</dbReference>
<proteinExistence type="inferred from homology"/>
<evidence type="ECO:0000259" key="14">
    <source>
        <dbReference type="SMART" id="SM01119"/>
    </source>
</evidence>
<reference evidence="15 16" key="1">
    <citation type="journal article" date="2016" name="Proc. Natl. Acad. Sci. U.S.A.">
        <title>Comparative genomics of biotechnologically important yeasts.</title>
        <authorList>
            <person name="Riley R."/>
            <person name="Haridas S."/>
            <person name="Wolfe K.H."/>
            <person name="Lopes M.R."/>
            <person name="Hittinger C.T."/>
            <person name="Goeker M."/>
            <person name="Salamov A.A."/>
            <person name="Wisecaver J.H."/>
            <person name="Long T.M."/>
            <person name="Calvey C.H."/>
            <person name="Aerts A.L."/>
            <person name="Barry K.W."/>
            <person name="Choi C."/>
            <person name="Clum A."/>
            <person name="Coughlan A.Y."/>
            <person name="Deshpande S."/>
            <person name="Douglass A.P."/>
            <person name="Hanson S.J."/>
            <person name="Klenk H.-P."/>
            <person name="LaButti K.M."/>
            <person name="Lapidus A."/>
            <person name="Lindquist E.A."/>
            <person name="Lipzen A.M."/>
            <person name="Meier-Kolthoff J.P."/>
            <person name="Ohm R.A."/>
            <person name="Otillar R.P."/>
            <person name="Pangilinan J.L."/>
            <person name="Peng Y."/>
            <person name="Rokas A."/>
            <person name="Rosa C.A."/>
            <person name="Scheuner C."/>
            <person name="Sibirny A.A."/>
            <person name="Slot J.C."/>
            <person name="Stielow J.B."/>
            <person name="Sun H."/>
            <person name="Kurtzman C.P."/>
            <person name="Blackwell M."/>
            <person name="Grigoriev I.V."/>
            <person name="Jeffries T.W."/>
        </authorList>
    </citation>
    <scope>NUCLEOTIDE SEQUENCE [LARGE SCALE GENOMIC DNA]</scope>
    <source>
        <strain evidence="16">ATCC 58044 / CBS 1984 / NCYC 433 / NRRL Y-366-8</strain>
    </source>
</reference>
<evidence type="ECO:0000313" key="15">
    <source>
        <dbReference type="EMBL" id="ODQ62087.1"/>
    </source>
</evidence>
<dbReference type="InterPro" id="IPR029066">
    <property type="entry name" value="PLP-binding_barrel"/>
</dbReference>
<keyword evidence="8" id="KW-0456">Lyase</keyword>
<evidence type="ECO:0000256" key="10">
    <source>
        <dbReference type="ARBA" id="ARBA00055764"/>
    </source>
</evidence>
<dbReference type="Gene3D" id="3.20.20.10">
    <property type="entry name" value="Alanine racemase"/>
    <property type="match status" value="1"/>
</dbReference>
<dbReference type="STRING" id="683960.A0A1E3PB35"/>
<evidence type="ECO:0000256" key="3">
    <source>
        <dbReference type="ARBA" id="ARBA00005323"/>
    </source>
</evidence>
<evidence type="ECO:0000256" key="4">
    <source>
        <dbReference type="ARBA" id="ARBA00022575"/>
    </source>
</evidence>
<dbReference type="SMART" id="SM01119">
    <property type="entry name" value="D-ser_dehydrat"/>
    <property type="match status" value="1"/>
</dbReference>
<keyword evidence="6" id="KW-0862">Zinc</keyword>
<dbReference type="SUPFAM" id="SSF51419">
    <property type="entry name" value="PLP-binding barrel"/>
    <property type="match status" value="1"/>
</dbReference>
<evidence type="ECO:0000256" key="5">
    <source>
        <dbReference type="ARBA" id="ARBA00022723"/>
    </source>
</evidence>
<keyword evidence="16" id="KW-1185">Reference proteome</keyword>
<dbReference type="RefSeq" id="XP_019041294.1">
    <property type="nucleotide sequence ID" value="XM_019185348.1"/>
</dbReference>
<comment type="cofactor">
    <cofactor evidence="1">
        <name>pyridoxal 5'-phosphate</name>
        <dbReference type="ChEBI" id="CHEBI:597326"/>
    </cofactor>
</comment>
<protein>
    <recommendedName>
        <fullName evidence="12">D-serine dehydratase</fullName>
        <ecNumber evidence="11">4.3.1.18</ecNumber>
    </recommendedName>
    <alternativeName>
        <fullName evidence="13">D-serine deaminase</fullName>
    </alternativeName>
</protein>
<dbReference type="FunFam" id="3.20.20.10:FF:000016">
    <property type="entry name" value="D-serine dehydratase"/>
    <property type="match status" value="1"/>
</dbReference>
<dbReference type="EC" id="4.3.1.18" evidence="11"/>
<evidence type="ECO:0000256" key="7">
    <source>
        <dbReference type="ARBA" id="ARBA00022898"/>
    </source>
</evidence>
<keyword evidence="7" id="KW-0663">Pyridoxal phosphate</keyword>
<dbReference type="Proteomes" id="UP000094112">
    <property type="component" value="Unassembled WGS sequence"/>
</dbReference>
<comment type="cofactor">
    <cofactor evidence="2">
        <name>Zn(2+)</name>
        <dbReference type="ChEBI" id="CHEBI:29105"/>
    </cofactor>
</comment>
<evidence type="ECO:0000256" key="1">
    <source>
        <dbReference type="ARBA" id="ARBA00001933"/>
    </source>
</evidence>
<comment type="catalytic activity">
    <reaction evidence="9">
        <text>D-serine = pyruvate + NH4(+)</text>
        <dbReference type="Rhea" id="RHEA:13977"/>
        <dbReference type="ChEBI" id="CHEBI:15361"/>
        <dbReference type="ChEBI" id="CHEBI:28938"/>
        <dbReference type="ChEBI" id="CHEBI:35247"/>
        <dbReference type="EC" id="4.3.1.18"/>
    </reaction>
    <physiologicalReaction direction="left-to-right" evidence="9">
        <dbReference type="Rhea" id="RHEA:13978"/>
    </physiologicalReaction>
</comment>
<evidence type="ECO:0000256" key="9">
    <source>
        <dbReference type="ARBA" id="ARBA00051198"/>
    </source>
</evidence>